<dbReference type="CDD" id="cd23659">
    <property type="entry name" value="USP_At3g01520-like"/>
    <property type="match status" value="1"/>
</dbReference>
<dbReference type="PRINTS" id="PR01438">
    <property type="entry name" value="UNVRSLSTRESS"/>
</dbReference>
<dbReference type="EMBL" id="JASFZW010000001">
    <property type="protein sequence ID" value="KAK2080678.1"/>
    <property type="molecule type" value="Genomic_DNA"/>
</dbReference>
<protein>
    <recommendedName>
        <fullName evidence="1">UspA domain-containing protein</fullName>
    </recommendedName>
</protein>
<evidence type="ECO:0000313" key="3">
    <source>
        <dbReference type="Proteomes" id="UP001255856"/>
    </source>
</evidence>
<dbReference type="PANTHER" id="PTHR31964">
    <property type="entry name" value="ADENINE NUCLEOTIDE ALPHA HYDROLASES-LIKE SUPERFAMILY PROTEIN"/>
    <property type="match status" value="1"/>
</dbReference>
<dbReference type="Gene3D" id="3.40.50.620">
    <property type="entry name" value="HUPs"/>
    <property type="match status" value="1"/>
</dbReference>
<dbReference type="AlphaFoldDB" id="A0AAD9ILQ9"/>
<gene>
    <name evidence="2" type="ORF">QBZ16_000532</name>
</gene>
<evidence type="ECO:0000259" key="1">
    <source>
        <dbReference type="Pfam" id="PF00582"/>
    </source>
</evidence>
<dbReference type="SUPFAM" id="SSF52402">
    <property type="entry name" value="Adenine nucleotide alpha hydrolases-like"/>
    <property type="match status" value="1"/>
</dbReference>
<dbReference type="InterPro" id="IPR014729">
    <property type="entry name" value="Rossmann-like_a/b/a_fold"/>
</dbReference>
<dbReference type="InterPro" id="IPR006016">
    <property type="entry name" value="UspA"/>
</dbReference>
<sequence>MAASEPAKRVLLLAVDDSETSDRVVDWTVENLYRDGDEVEPCGGDLSIHLLHVVPVPLPEIVGGLGGLDTGLVSVDPDPKEDIKHIAEAKEFIKRRFVTKLATRNIAYKVEIVHFLTDNDSIGEAICTRAEALKAATVVVAKHQRGVVAEFFMGSVTKYVTHHVKQPVVVLH</sequence>
<proteinExistence type="predicted"/>
<comment type="caution">
    <text evidence="2">The sequence shown here is derived from an EMBL/GenBank/DDBJ whole genome shotgun (WGS) entry which is preliminary data.</text>
</comment>
<feature type="domain" description="UspA" evidence="1">
    <location>
        <begin position="11"/>
        <end position="172"/>
    </location>
</feature>
<dbReference type="Proteomes" id="UP001255856">
    <property type="component" value="Unassembled WGS sequence"/>
</dbReference>
<dbReference type="PANTHER" id="PTHR31964:SF113">
    <property type="entry name" value="USPA DOMAIN-CONTAINING PROTEIN"/>
    <property type="match status" value="1"/>
</dbReference>
<organism evidence="2 3">
    <name type="scientific">Prototheca wickerhamii</name>
    <dbReference type="NCBI Taxonomy" id="3111"/>
    <lineage>
        <taxon>Eukaryota</taxon>
        <taxon>Viridiplantae</taxon>
        <taxon>Chlorophyta</taxon>
        <taxon>core chlorophytes</taxon>
        <taxon>Trebouxiophyceae</taxon>
        <taxon>Chlorellales</taxon>
        <taxon>Chlorellaceae</taxon>
        <taxon>Prototheca</taxon>
    </lineage>
</organism>
<reference evidence="2" key="1">
    <citation type="submission" date="2021-01" db="EMBL/GenBank/DDBJ databases">
        <authorList>
            <person name="Eckstrom K.M.E."/>
        </authorList>
    </citation>
    <scope>NUCLEOTIDE SEQUENCE</scope>
    <source>
        <strain evidence="2">UVCC 0001</strain>
    </source>
</reference>
<dbReference type="Pfam" id="PF00582">
    <property type="entry name" value="Usp"/>
    <property type="match status" value="1"/>
</dbReference>
<dbReference type="InterPro" id="IPR006015">
    <property type="entry name" value="Universal_stress_UspA"/>
</dbReference>
<keyword evidence="3" id="KW-1185">Reference proteome</keyword>
<name>A0AAD9ILQ9_PROWI</name>
<accession>A0AAD9ILQ9</accession>
<evidence type="ECO:0000313" key="2">
    <source>
        <dbReference type="EMBL" id="KAK2080678.1"/>
    </source>
</evidence>